<gene>
    <name evidence="1" type="ORF">EHS89_01815</name>
</gene>
<dbReference type="EMBL" id="RQXV01000001">
    <property type="protein sequence ID" value="RRD01322.1"/>
    <property type="molecule type" value="Genomic_DNA"/>
</dbReference>
<dbReference type="AlphaFoldDB" id="A0A3P1SVT6"/>
<organism evidence="1 2">
    <name type="scientific">Amphritea balenae</name>
    <dbReference type="NCBI Taxonomy" id="452629"/>
    <lineage>
        <taxon>Bacteria</taxon>
        <taxon>Pseudomonadati</taxon>
        <taxon>Pseudomonadota</taxon>
        <taxon>Gammaproteobacteria</taxon>
        <taxon>Oceanospirillales</taxon>
        <taxon>Oceanospirillaceae</taxon>
        <taxon>Amphritea</taxon>
    </lineage>
</organism>
<reference evidence="1 2" key="1">
    <citation type="submission" date="2018-11" db="EMBL/GenBank/DDBJ databases">
        <title>The draft genome sequence of Amphritea balenae JAMM 1525T.</title>
        <authorList>
            <person name="Fang Z."/>
            <person name="Zhang Y."/>
            <person name="Han X."/>
        </authorList>
    </citation>
    <scope>NUCLEOTIDE SEQUENCE [LARGE SCALE GENOMIC DNA]</scope>
    <source>
        <strain evidence="1 2">JAMM 1525</strain>
    </source>
</reference>
<dbReference type="RefSeq" id="WP_124924395.1">
    <property type="nucleotide sequence ID" value="NZ_BMOH01000001.1"/>
</dbReference>
<accession>A0A3P1SVT6</accession>
<dbReference type="Proteomes" id="UP000267535">
    <property type="component" value="Unassembled WGS sequence"/>
</dbReference>
<dbReference type="OrthoDB" id="7060708at2"/>
<proteinExistence type="predicted"/>
<protein>
    <submittedName>
        <fullName evidence="1">Uncharacterized protein</fullName>
    </submittedName>
</protein>
<evidence type="ECO:0000313" key="2">
    <source>
        <dbReference type="Proteomes" id="UP000267535"/>
    </source>
</evidence>
<comment type="caution">
    <text evidence="1">The sequence shown here is derived from an EMBL/GenBank/DDBJ whole genome shotgun (WGS) entry which is preliminary data.</text>
</comment>
<evidence type="ECO:0000313" key="1">
    <source>
        <dbReference type="EMBL" id="RRD01322.1"/>
    </source>
</evidence>
<keyword evidence="2" id="KW-1185">Reference proteome</keyword>
<name>A0A3P1SVT6_9GAMM</name>
<sequence length="452" mass="51692">MEKKEIMAIRDAAVSIMEQYPEHSYLLLKIALKYKPDGQRIQRKLIASERRLIERMPYKGQVISARTDGLLARINSIFNGVILAKYYKVPFSFTWVNDARVTRIAHGSVDGEIPSFISRAFMSGYYADESDMKRCSLPFVSNENTNGVAGKTIKSIVSRDLFSHYLNEYMNVVPTERLDLSDNSEALVSYSGVFNQFFSRSIKKRFKKIKKSCSWSESIAIHYRGGDVIYGLNRFGRFIRKRTLSLPVVENIINDNKEKSIIVFGTPVGETLKELYYLKNKYSNVKLSVDIIGNESTHSPEATLYDAYMMSICKRVYCAGDSNMTIFAENVGDVEIIIPSKDYEISVFKAVLSTDEFASYSALQKSFIYSNMLVLLIETGEALFEEIDPFLVRIYDLDPIHKHVLQFRYLYAIKHSKAELAKEMKEALGRADEDFNSLKERLPPQLVSLLSF</sequence>